<dbReference type="HOGENOM" id="CLU_2964881_0_0_1"/>
<name>A0A0E0FWG5_ORYNI</name>
<sequence length="59" mass="6470">MESETSGVVAGRGVAWSRRSAATDEENEIITRLILGDEITPPLRRVDPTTGTGYWYSSN</sequence>
<reference evidence="1" key="1">
    <citation type="submission" date="2015-04" db="UniProtKB">
        <authorList>
            <consortium name="EnsemblPlants"/>
        </authorList>
    </citation>
    <scope>IDENTIFICATION</scope>
    <source>
        <strain evidence="1">SL10</strain>
    </source>
</reference>
<evidence type="ECO:0000313" key="2">
    <source>
        <dbReference type="Proteomes" id="UP000006591"/>
    </source>
</evidence>
<keyword evidence="2" id="KW-1185">Reference proteome</keyword>
<organism evidence="1">
    <name type="scientific">Oryza nivara</name>
    <name type="common">Indian wild rice</name>
    <name type="synonym">Oryza sativa f. spontanea</name>
    <dbReference type="NCBI Taxonomy" id="4536"/>
    <lineage>
        <taxon>Eukaryota</taxon>
        <taxon>Viridiplantae</taxon>
        <taxon>Streptophyta</taxon>
        <taxon>Embryophyta</taxon>
        <taxon>Tracheophyta</taxon>
        <taxon>Spermatophyta</taxon>
        <taxon>Magnoliopsida</taxon>
        <taxon>Liliopsida</taxon>
        <taxon>Poales</taxon>
        <taxon>Poaceae</taxon>
        <taxon>BOP clade</taxon>
        <taxon>Oryzoideae</taxon>
        <taxon>Oryzeae</taxon>
        <taxon>Oryzinae</taxon>
        <taxon>Oryza</taxon>
    </lineage>
</organism>
<dbReference type="AlphaFoldDB" id="A0A0E0FWG5"/>
<dbReference type="Proteomes" id="UP000006591">
    <property type="component" value="Chromosome 1"/>
</dbReference>
<dbReference type="EnsemblPlants" id="ONIVA01G43940.1">
    <property type="protein sequence ID" value="ONIVA01G43940.1"/>
    <property type="gene ID" value="ONIVA01G43940"/>
</dbReference>
<dbReference type="Gramene" id="ONIVA01G43940.1">
    <property type="protein sequence ID" value="ONIVA01G43940.1"/>
    <property type="gene ID" value="ONIVA01G43940"/>
</dbReference>
<evidence type="ECO:0000313" key="1">
    <source>
        <dbReference type="EnsemblPlants" id="ONIVA01G43940.1"/>
    </source>
</evidence>
<accession>A0A0E0FWG5</accession>
<protein>
    <submittedName>
        <fullName evidence="1">Uncharacterized protein</fullName>
    </submittedName>
</protein>
<proteinExistence type="predicted"/>
<reference evidence="1" key="2">
    <citation type="submission" date="2018-04" db="EMBL/GenBank/DDBJ databases">
        <title>OnivRS2 (Oryza nivara Reference Sequence Version 2).</title>
        <authorList>
            <person name="Zhang J."/>
            <person name="Kudrna D."/>
            <person name="Lee S."/>
            <person name="Talag J."/>
            <person name="Rajasekar S."/>
            <person name="Welchert J."/>
            <person name="Hsing Y.-I."/>
            <person name="Wing R.A."/>
        </authorList>
    </citation>
    <scope>NUCLEOTIDE SEQUENCE [LARGE SCALE GENOMIC DNA]</scope>
</reference>